<organism evidence="4 5">
    <name type="scientific">Legionella antarctica</name>
    <dbReference type="NCBI Taxonomy" id="2708020"/>
    <lineage>
        <taxon>Bacteria</taxon>
        <taxon>Pseudomonadati</taxon>
        <taxon>Pseudomonadota</taxon>
        <taxon>Gammaproteobacteria</taxon>
        <taxon>Legionellales</taxon>
        <taxon>Legionellaceae</taxon>
        <taxon>Legionella</taxon>
    </lineage>
</organism>
<dbReference type="RefSeq" id="WP_173236310.1">
    <property type="nucleotide sequence ID" value="NZ_AP022839.1"/>
</dbReference>
<dbReference type="SUPFAM" id="SSF55811">
    <property type="entry name" value="Nudix"/>
    <property type="match status" value="1"/>
</dbReference>
<proteinExistence type="predicted"/>
<dbReference type="EMBL" id="AP022839">
    <property type="protein sequence ID" value="BCA94401.1"/>
    <property type="molecule type" value="Genomic_DNA"/>
</dbReference>
<dbReference type="Pfam" id="PF00293">
    <property type="entry name" value="NUDIX"/>
    <property type="match status" value="1"/>
</dbReference>
<dbReference type="PANTHER" id="PTHR43046:SF2">
    <property type="entry name" value="8-OXO-DGTP DIPHOSPHATASE-RELATED"/>
    <property type="match status" value="1"/>
</dbReference>
<dbReference type="PROSITE" id="PS00893">
    <property type="entry name" value="NUDIX_BOX"/>
    <property type="match status" value="1"/>
</dbReference>
<dbReference type="InterPro" id="IPR000086">
    <property type="entry name" value="NUDIX_hydrolase_dom"/>
</dbReference>
<evidence type="ECO:0000256" key="1">
    <source>
        <dbReference type="ARBA" id="ARBA00001946"/>
    </source>
</evidence>
<dbReference type="PANTHER" id="PTHR43046">
    <property type="entry name" value="GDP-MANNOSE MANNOSYL HYDROLASE"/>
    <property type="match status" value="1"/>
</dbReference>
<gene>
    <name evidence="4" type="primary">mutT_1</name>
    <name evidence="4" type="ORF">TUM19329_07620</name>
</gene>
<dbReference type="PROSITE" id="PS51462">
    <property type="entry name" value="NUDIX"/>
    <property type="match status" value="1"/>
</dbReference>
<dbReference type="InterPro" id="IPR015797">
    <property type="entry name" value="NUDIX_hydrolase-like_dom_sf"/>
</dbReference>
<dbReference type="GO" id="GO:0016787">
    <property type="term" value="F:hydrolase activity"/>
    <property type="evidence" value="ECO:0007669"/>
    <property type="project" value="UniProtKB-KW"/>
</dbReference>
<evidence type="ECO:0000259" key="3">
    <source>
        <dbReference type="PROSITE" id="PS51462"/>
    </source>
</evidence>
<dbReference type="KEGG" id="lant:TUM19329_07620"/>
<feature type="domain" description="Nudix hydrolase" evidence="3">
    <location>
        <begin position="5"/>
        <end position="133"/>
    </location>
</feature>
<evidence type="ECO:0000313" key="5">
    <source>
        <dbReference type="Proteomes" id="UP000502894"/>
    </source>
</evidence>
<sequence length="137" mass="16105">MNKQETILKIGAIIFDENHRLLAVHKTGKPINELIVPGGRMEQNESDEQTLRREIAEELNTKIKTFEYYAEFQAKAIYEDKWLIMRTYIVSLDGEPKPSNEIDRLVWLDHRYQISGFQFASILGQQILPRIFPIKDR</sequence>
<keyword evidence="5" id="KW-1185">Reference proteome</keyword>
<dbReference type="AlphaFoldDB" id="A0A6F8T1Q9"/>
<keyword evidence="2" id="KW-0378">Hydrolase</keyword>
<reference evidence="4" key="1">
    <citation type="journal article" date="2020" name="Microbiol. Resour. Announc.">
        <title>Complete Genome Sequence of Novel Psychrotolerant Legionella Strain TUM19329, Isolated from Antarctic Lake Sediment.</title>
        <authorList>
            <person name="Shimada S."/>
            <person name="Nakai R."/>
            <person name="Aoki K."/>
            <person name="Shimoeda N."/>
            <person name="Ohno G."/>
            <person name="Miyazaki Y."/>
            <person name="Kudoh S."/>
            <person name="Imura S."/>
            <person name="Watanabe K."/>
            <person name="Ishii Y."/>
            <person name="Tateda K."/>
        </authorList>
    </citation>
    <scope>NUCLEOTIDE SEQUENCE [LARGE SCALE GENOMIC DNA]</scope>
    <source>
        <strain evidence="4">TUM19329</strain>
    </source>
</reference>
<dbReference type="Gene3D" id="3.90.79.10">
    <property type="entry name" value="Nucleoside Triphosphate Pyrophosphohydrolase"/>
    <property type="match status" value="1"/>
</dbReference>
<accession>A0A6F8T1Q9</accession>
<protein>
    <submittedName>
        <fullName evidence="4">DNA mismatch repair protein MutT</fullName>
    </submittedName>
</protein>
<comment type="cofactor">
    <cofactor evidence="1">
        <name>Mg(2+)</name>
        <dbReference type="ChEBI" id="CHEBI:18420"/>
    </cofactor>
</comment>
<evidence type="ECO:0000313" key="4">
    <source>
        <dbReference type="EMBL" id="BCA94401.1"/>
    </source>
</evidence>
<evidence type="ECO:0000256" key="2">
    <source>
        <dbReference type="ARBA" id="ARBA00022801"/>
    </source>
</evidence>
<dbReference type="InterPro" id="IPR020084">
    <property type="entry name" value="NUDIX_hydrolase_CS"/>
</dbReference>
<dbReference type="Proteomes" id="UP000502894">
    <property type="component" value="Chromosome"/>
</dbReference>
<name>A0A6F8T1Q9_9GAMM</name>